<evidence type="ECO:0000313" key="1">
    <source>
        <dbReference type="EMBL" id="HAG2010304.1"/>
    </source>
</evidence>
<dbReference type="EMBL" id="DAAXPK010000003">
    <property type="protein sequence ID" value="HAG2010304.1"/>
    <property type="molecule type" value="Genomic_DNA"/>
</dbReference>
<protein>
    <submittedName>
        <fullName evidence="1">DUF2767 domain-containing protein</fullName>
    </submittedName>
</protein>
<name>A0A759SCQ6_SALER</name>
<gene>
    <name evidence="1" type="ORF">G8O32_002551</name>
</gene>
<accession>A0A759SCQ6</accession>
<reference evidence="1" key="1">
    <citation type="journal article" date="2018" name="Genome Biol.">
        <title>SKESA: strategic k-mer extension for scrupulous assemblies.</title>
        <authorList>
            <person name="Souvorov A."/>
            <person name="Agarwala R."/>
            <person name="Lipman D.J."/>
        </authorList>
    </citation>
    <scope>NUCLEOTIDE SEQUENCE</scope>
    <source>
        <strain evidence="1">MA.CK_98/00002963</strain>
    </source>
</reference>
<reference evidence="1" key="2">
    <citation type="submission" date="2020-02" db="EMBL/GenBank/DDBJ databases">
        <authorList>
            <consortium name="NCBI Pathogen Detection Project"/>
        </authorList>
    </citation>
    <scope>NUCLEOTIDE SEQUENCE</scope>
    <source>
        <strain evidence="1">MA.CK_98/00002963</strain>
    </source>
</reference>
<comment type="caution">
    <text evidence="1">The sequence shown here is derived from an EMBL/GenBank/DDBJ whole genome shotgun (WGS) entry which is preliminary data.</text>
</comment>
<sequence length="63" mass="7311">MGEEKQVVYNDVCRVIGRVVVMLKQTDQPVTVNNVKLMLREHSDQNDDTYLLRIYAVAKDVME</sequence>
<organism evidence="1">
    <name type="scientific">Salmonella enterica</name>
    <name type="common">Salmonella choleraesuis</name>
    <dbReference type="NCBI Taxonomy" id="28901"/>
    <lineage>
        <taxon>Bacteria</taxon>
        <taxon>Pseudomonadati</taxon>
        <taxon>Pseudomonadota</taxon>
        <taxon>Gammaproteobacteria</taxon>
        <taxon>Enterobacterales</taxon>
        <taxon>Enterobacteriaceae</taxon>
        <taxon>Salmonella</taxon>
    </lineage>
</organism>
<proteinExistence type="predicted"/>
<dbReference type="AlphaFoldDB" id="A0A759SCQ6"/>